<accession>K6PZT3</accession>
<evidence type="ECO:0000313" key="6">
    <source>
        <dbReference type="EMBL" id="EKP94109.1"/>
    </source>
</evidence>
<comment type="pathway">
    <text evidence="1">Cell wall biogenesis; cell wall polysaccharide biosynthesis.</text>
</comment>
<dbReference type="STRING" id="867903.ThesuDRAFT_01834"/>
<dbReference type="PANTHER" id="PTHR43179">
    <property type="entry name" value="RHAMNOSYLTRANSFERASE WBBL"/>
    <property type="match status" value="1"/>
</dbReference>
<dbReference type="Pfam" id="PF00535">
    <property type="entry name" value="Glycos_transf_2"/>
    <property type="match status" value="1"/>
</dbReference>
<dbReference type="GO" id="GO:0016757">
    <property type="term" value="F:glycosyltransferase activity"/>
    <property type="evidence" value="ECO:0007669"/>
    <property type="project" value="UniProtKB-KW"/>
</dbReference>
<dbReference type="HOGENOM" id="CLU_914541_0_0_9"/>
<organism evidence="6 7">
    <name type="scientific">Thermaerobacter subterraneus DSM 13965</name>
    <dbReference type="NCBI Taxonomy" id="867903"/>
    <lineage>
        <taxon>Bacteria</taxon>
        <taxon>Bacillati</taxon>
        <taxon>Bacillota</taxon>
        <taxon>Clostridia</taxon>
        <taxon>Eubacteriales</taxon>
        <taxon>Clostridiales Family XVII. Incertae Sedis</taxon>
        <taxon>Thermaerobacter</taxon>
    </lineage>
</organism>
<keyword evidence="3" id="KW-0328">Glycosyltransferase</keyword>
<dbReference type="Proteomes" id="UP000005710">
    <property type="component" value="Unassembled WGS sequence"/>
</dbReference>
<evidence type="ECO:0000313" key="7">
    <source>
        <dbReference type="Proteomes" id="UP000005710"/>
    </source>
</evidence>
<comment type="caution">
    <text evidence="6">The sequence shown here is derived from an EMBL/GenBank/DDBJ whole genome shotgun (WGS) entry which is preliminary data.</text>
</comment>
<name>K6PZT3_9FIRM</name>
<dbReference type="Gene3D" id="3.90.550.10">
    <property type="entry name" value="Spore Coat Polysaccharide Biosynthesis Protein SpsA, Chain A"/>
    <property type="match status" value="1"/>
</dbReference>
<keyword evidence="4" id="KW-0808">Transferase</keyword>
<evidence type="ECO:0000256" key="3">
    <source>
        <dbReference type="ARBA" id="ARBA00022676"/>
    </source>
</evidence>
<reference evidence="6" key="2">
    <citation type="submission" date="2012-10" db="EMBL/GenBank/DDBJ databases">
        <title>Improved high-quality draft of Thermaerobacter subterraneus C21, DSM 13965.</title>
        <authorList>
            <consortium name="DOE Joint Genome Institute"/>
            <person name="Eisen J."/>
            <person name="Huntemann M."/>
            <person name="Wei C.-L."/>
            <person name="Han J."/>
            <person name="Detter J.C."/>
            <person name="Han C."/>
            <person name="Tapia R."/>
            <person name="Chen A."/>
            <person name="Kyrpides N."/>
            <person name="Mavromatis K."/>
            <person name="Markowitz V."/>
            <person name="Szeto E."/>
            <person name="Ivanova N."/>
            <person name="Mikhailova N."/>
            <person name="Ovchinnikova G."/>
            <person name="Pagani I."/>
            <person name="Pati A."/>
            <person name="Goodwin L."/>
            <person name="Nordberg H.P."/>
            <person name="Cantor M.N."/>
            <person name="Hua S.X."/>
            <person name="Woyke T."/>
            <person name="Eisen J."/>
            <person name="Klenk H.-P."/>
        </authorList>
    </citation>
    <scope>NUCLEOTIDE SEQUENCE [LARGE SCALE GENOMIC DNA]</scope>
    <source>
        <strain evidence="6">DSM 13965</strain>
    </source>
</reference>
<dbReference type="EMBL" id="AENY02000003">
    <property type="protein sequence ID" value="EKP94109.1"/>
    <property type="molecule type" value="Genomic_DNA"/>
</dbReference>
<evidence type="ECO:0000256" key="1">
    <source>
        <dbReference type="ARBA" id="ARBA00004776"/>
    </source>
</evidence>
<evidence type="ECO:0000259" key="5">
    <source>
        <dbReference type="Pfam" id="PF00535"/>
    </source>
</evidence>
<dbReference type="OrthoDB" id="9785185at2"/>
<gene>
    <name evidence="6" type="ORF">ThesuDRAFT_01834</name>
</gene>
<keyword evidence="7" id="KW-1185">Reference proteome</keyword>
<dbReference type="eggNOG" id="COG1216">
    <property type="taxonomic scope" value="Bacteria"/>
</dbReference>
<dbReference type="PANTHER" id="PTHR43179:SF12">
    <property type="entry name" value="GALACTOFURANOSYLTRANSFERASE GLFT2"/>
    <property type="match status" value="1"/>
</dbReference>
<sequence>MVRALSVLIATRNRPDALRYCLSSVARQARPPGWNVEVVVLDDAPEISAREVAESFSESLPIRYVRTDARLGVSGARNRLAEEAKGSVLVVLDDDAAFVDDDALVQVVNALDRDSSIGLIAFYIYDDPGGTLHVPFSRLAIRRDPNIVSQEGYVSYFNGGGYAVRRAVLNAVGLYGADMKYGCEELDLAFRLIETGWTILYNPRIKVRHCVATSSYSREWKAFYGLRNHLWVGRRYLPLPYRVVYLVSWIVYMGSELMVRYRRPDMVWVAIKEGIGAPQPRRILSRRAMKYLRQHYGRLWW</sequence>
<dbReference type="InterPro" id="IPR029044">
    <property type="entry name" value="Nucleotide-diphossugar_trans"/>
</dbReference>
<dbReference type="InterPro" id="IPR001173">
    <property type="entry name" value="Glyco_trans_2-like"/>
</dbReference>
<evidence type="ECO:0000256" key="2">
    <source>
        <dbReference type="ARBA" id="ARBA00006739"/>
    </source>
</evidence>
<protein>
    <submittedName>
        <fullName evidence="6">Glycosyltransferase</fullName>
    </submittedName>
</protein>
<dbReference type="SUPFAM" id="SSF53448">
    <property type="entry name" value="Nucleotide-diphospho-sugar transferases"/>
    <property type="match status" value="1"/>
</dbReference>
<reference evidence="6" key="1">
    <citation type="submission" date="2010-10" db="EMBL/GenBank/DDBJ databases">
        <authorList>
            <consortium name="US DOE Joint Genome Institute (JGI-PGF)"/>
            <person name="Lucas S."/>
            <person name="Copeland A."/>
            <person name="Lapidus A."/>
            <person name="Bruce D."/>
            <person name="Goodwin L."/>
            <person name="Pitluck S."/>
            <person name="Kyrpides N."/>
            <person name="Mavromatis K."/>
            <person name="Detter J.C."/>
            <person name="Han C."/>
            <person name="Land M."/>
            <person name="Hauser L."/>
            <person name="Markowitz V."/>
            <person name="Cheng J.-F."/>
            <person name="Hugenholtz P."/>
            <person name="Woyke T."/>
            <person name="Wu D."/>
            <person name="Pukall R."/>
            <person name="Wahrenburg C."/>
            <person name="Brambilla E."/>
            <person name="Klenk H.-P."/>
            <person name="Eisen J.A."/>
        </authorList>
    </citation>
    <scope>NUCLEOTIDE SEQUENCE [LARGE SCALE GENOMIC DNA]</scope>
    <source>
        <strain evidence="6">DSM 13965</strain>
    </source>
</reference>
<dbReference type="AlphaFoldDB" id="K6PZT3"/>
<evidence type="ECO:0000256" key="4">
    <source>
        <dbReference type="ARBA" id="ARBA00022679"/>
    </source>
</evidence>
<feature type="domain" description="Glycosyltransferase 2-like" evidence="5">
    <location>
        <begin position="6"/>
        <end position="169"/>
    </location>
</feature>
<comment type="similarity">
    <text evidence="2">Belongs to the glycosyltransferase 2 family.</text>
</comment>
<proteinExistence type="inferred from homology"/>
<dbReference type="RefSeq" id="WP_006904115.1">
    <property type="nucleotide sequence ID" value="NZ_JH976535.1"/>
</dbReference>